<dbReference type="EMBL" id="KZ824323">
    <property type="protein sequence ID" value="RAL07856.1"/>
    <property type="molecule type" value="Genomic_DNA"/>
</dbReference>
<dbReference type="PANTHER" id="PTHR46082">
    <property type="entry name" value="ATP/GTP-BINDING PROTEIN-RELATED"/>
    <property type="match status" value="1"/>
</dbReference>
<feature type="compositionally biased region" description="Basic and acidic residues" evidence="1">
    <location>
        <begin position="24"/>
        <end position="34"/>
    </location>
</feature>
<dbReference type="OrthoDB" id="1658288at2759"/>
<dbReference type="Pfam" id="PF13374">
    <property type="entry name" value="TPR_10"/>
    <property type="match status" value="2"/>
</dbReference>
<name>A0A395HJR6_ASPHC</name>
<dbReference type="STRING" id="1450537.A0A395HJR6"/>
<feature type="region of interest" description="Disordered" evidence="1">
    <location>
        <begin position="1"/>
        <end position="40"/>
    </location>
</feature>
<dbReference type="AlphaFoldDB" id="A0A395HJR6"/>
<dbReference type="InterPro" id="IPR011990">
    <property type="entry name" value="TPR-like_helical_dom_sf"/>
</dbReference>
<proteinExistence type="predicted"/>
<dbReference type="VEuPathDB" id="FungiDB:BO97DRAFT_473365"/>
<feature type="region of interest" description="Disordered" evidence="1">
    <location>
        <begin position="360"/>
        <end position="382"/>
    </location>
</feature>
<evidence type="ECO:0000256" key="1">
    <source>
        <dbReference type="SAM" id="MobiDB-lite"/>
    </source>
</evidence>
<dbReference type="Proteomes" id="UP000248961">
    <property type="component" value="Unassembled WGS sequence"/>
</dbReference>
<reference evidence="3 4" key="1">
    <citation type="submission" date="2018-02" db="EMBL/GenBank/DDBJ databases">
        <title>The genomes of Aspergillus section Nigri reveals drivers in fungal speciation.</title>
        <authorList>
            <consortium name="DOE Joint Genome Institute"/>
            <person name="Vesth T.C."/>
            <person name="Nybo J."/>
            <person name="Theobald S."/>
            <person name="Brandl J."/>
            <person name="Frisvad J.C."/>
            <person name="Nielsen K.F."/>
            <person name="Lyhne E.K."/>
            <person name="Kogle M.E."/>
            <person name="Kuo A."/>
            <person name="Riley R."/>
            <person name="Clum A."/>
            <person name="Nolan M."/>
            <person name="Lipzen A."/>
            <person name="Salamov A."/>
            <person name="Henrissat B."/>
            <person name="Wiebenga A."/>
            <person name="De vries R.P."/>
            <person name="Grigoriev I.V."/>
            <person name="Mortensen U.H."/>
            <person name="Andersen M.R."/>
            <person name="Baker S.E."/>
        </authorList>
    </citation>
    <scope>NUCLEOTIDE SEQUENCE [LARGE SCALE GENOMIC DNA]</scope>
    <source>
        <strain evidence="3 4">CBS 101889</strain>
    </source>
</reference>
<gene>
    <name evidence="3" type="ORF">BO97DRAFT_473365</name>
</gene>
<dbReference type="SUPFAM" id="SSF52540">
    <property type="entry name" value="P-loop containing nucleoside triphosphate hydrolases"/>
    <property type="match status" value="1"/>
</dbReference>
<evidence type="ECO:0000259" key="2">
    <source>
        <dbReference type="Pfam" id="PF25000"/>
    </source>
</evidence>
<dbReference type="Pfam" id="PF25000">
    <property type="entry name" value="DUF7779"/>
    <property type="match status" value="1"/>
</dbReference>
<feature type="compositionally biased region" description="Polar residues" evidence="1">
    <location>
        <begin position="1"/>
        <end position="21"/>
    </location>
</feature>
<dbReference type="GeneID" id="37204517"/>
<evidence type="ECO:0000313" key="3">
    <source>
        <dbReference type="EMBL" id="RAL07856.1"/>
    </source>
</evidence>
<keyword evidence="4" id="KW-1185">Reference proteome</keyword>
<protein>
    <recommendedName>
        <fullName evidence="2">DUF7779 domain-containing protein</fullName>
    </recommendedName>
</protein>
<organism evidence="3 4">
    <name type="scientific">Aspergillus homomorphus (strain CBS 101889)</name>
    <dbReference type="NCBI Taxonomy" id="1450537"/>
    <lineage>
        <taxon>Eukaryota</taxon>
        <taxon>Fungi</taxon>
        <taxon>Dikarya</taxon>
        <taxon>Ascomycota</taxon>
        <taxon>Pezizomycotina</taxon>
        <taxon>Eurotiomycetes</taxon>
        <taxon>Eurotiomycetidae</taxon>
        <taxon>Eurotiales</taxon>
        <taxon>Aspergillaceae</taxon>
        <taxon>Aspergillus</taxon>
        <taxon>Aspergillus subgen. Circumdati</taxon>
    </lineage>
</organism>
<evidence type="ECO:0000313" key="4">
    <source>
        <dbReference type="Proteomes" id="UP000248961"/>
    </source>
</evidence>
<dbReference type="PANTHER" id="PTHR46082:SF6">
    <property type="entry name" value="AAA+ ATPASE DOMAIN-CONTAINING PROTEIN-RELATED"/>
    <property type="match status" value="1"/>
</dbReference>
<feature type="domain" description="DUF7779" evidence="2">
    <location>
        <begin position="325"/>
        <end position="420"/>
    </location>
</feature>
<dbReference type="Gene3D" id="1.25.40.10">
    <property type="entry name" value="Tetratricopeptide repeat domain"/>
    <property type="match status" value="1"/>
</dbReference>
<sequence>MASISFRGNNHGLQVGDNTGSIHAEFHLPPERPETPPSPLSTVQFARNRDFIRRDALLRQIREKSSVPGSRIALVGLGGVGKSQLAIEYSYQVRSESAATWVFWVHASDEVRFEQSFREIADQLKILGRQDPKANIFRLVENWLRDEKKGKWICILDNADDDKFLCSLPTAEKGVLTKEPSNASTKPLLEYVPRSRNGFVIITSRSREVALKMVKHTDLIQVNPMERSEALELLQKTLTQSGESQENQQLVEELECMPLAIVQAASYIRERGNRYLVPQYLRDFRKSDREATNLLKKEVGHLDRDWEAKNSIFMTWRISFDYIRREKPSAAELLSLMSFFDRQGIPEDLIRCQPSTIRTARTEISNDSSDGETSDSEYGGGPDFEDDVTTLRNYSFISIGESGTSFTMHRLVQLTTRAWLKSYGEIERWRERFIRNLSDEFPTGEYENWGKCRSLFPHVRAAMSQRPKSRESLLRWATLLYQGAWYASESGNMADARDMASKSHKQRQKLLGVQAEEALASAAMLAETYSREGRWEEAEQLELGSDHSDTLTSIANLASTYWNQGRWDEAEQLEVQAEQLEVQVLETRKTKLGGDHPDTLASMADLAFTWKSSGHDDPALDLLRACLAKQRQILGLNHPVTVSNSQTLLEWETEM</sequence>
<dbReference type="InterPro" id="IPR027417">
    <property type="entry name" value="P-loop_NTPase"/>
</dbReference>
<dbReference type="SUPFAM" id="SSF48452">
    <property type="entry name" value="TPR-like"/>
    <property type="match status" value="1"/>
</dbReference>
<dbReference type="InterPro" id="IPR056681">
    <property type="entry name" value="DUF7779"/>
</dbReference>
<dbReference type="RefSeq" id="XP_025547010.1">
    <property type="nucleotide sequence ID" value="XM_025700228.1"/>
</dbReference>
<dbReference type="InterPro" id="IPR053137">
    <property type="entry name" value="NLR-like"/>
</dbReference>
<dbReference type="Gene3D" id="3.40.50.300">
    <property type="entry name" value="P-loop containing nucleotide triphosphate hydrolases"/>
    <property type="match status" value="1"/>
</dbReference>
<accession>A0A395HJR6</accession>